<accession>A0A6P8DHZ3</accession>
<dbReference type="CDD" id="cd00684">
    <property type="entry name" value="Terpene_cyclase_plant_C1"/>
    <property type="match status" value="1"/>
</dbReference>
<dbReference type="InterPro" id="IPR044814">
    <property type="entry name" value="Terpene_cyclase_plant_C1"/>
</dbReference>
<keyword evidence="7" id="KW-1185">Reference proteome</keyword>
<keyword evidence="2" id="KW-0479">Metal-binding</keyword>
<evidence type="ECO:0000259" key="6">
    <source>
        <dbReference type="Pfam" id="PF03936"/>
    </source>
</evidence>
<reference evidence="8" key="2">
    <citation type="submission" date="2025-08" db="UniProtKB">
        <authorList>
            <consortium name="RefSeq"/>
        </authorList>
    </citation>
    <scope>IDENTIFICATION</scope>
    <source>
        <tissue evidence="8">Leaf</tissue>
    </source>
</reference>
<dbReference type="Gene3D" id="1.50.10.130">
    <property type="entry name" value="Terpene synthase, N-terminal domain"/>
    <property type="match status" value="1"/>
</dbReference>
<keyword evidence="4" id="KW-0456">Lyase</keyword>
<dbReference type="Proteomes" id="UP000515151">
    <property type="component" value="Chromosome 4"/>
</dbReference>
<sequence>MALSRACFSCSQQQFPPVRLSRSISRSNFQNSISRSIGHDKCRDAPYQAVASSPKESSPLPNGLDNFTDCFESLHARTLREVRHLVGKVEKGSLESLLMADALQRLGIDYHFEEEMQSLLREQFFISTFDGHRASNNSLHEVALCFRLLRQEGYYVPADIFEDFKKNNGGCAFDPKLSKDVFGLMSLHEASHLGTHGEGVLDEAADFTRTALSGLADKFLYVGNNHINGMSSQLLGELVRNTLSNPIHKSLPRFTSKSFEVYLKGHYHYEWTGAFRELAILDADLTASINQTEIQQISKWWSDLGLANELKFARDQLLKWYFWPMAVLRDPKFSQERMDMTKPITMVYIIDDIFDVRGTLDELTLFAEAITRWECVEELPDYMKTCFRALGGITNEICLKAYKKHGGNPTDLLRKSWANLCDAFLVEKRWFTSRHSPSADEYLNIAIVSTGVHLAMAHSFALLCGGTNKQSLQALNSFTGMSASIAKILRLWDDLGSAKDENQEGHDGSYVDYYMKENPSCSLEGARDHVKEMISDSWKSLNRECLFPHQFPPYMAKASLNTARMIPLMYEYDENHRLPRIEEYMKSLLLKRSA</sequence>
<protein>
    <submittedName>
        <fullName evidence="8">(3S,6E)-nerolidol synthase 1-like</fullName>
    </submittedName>
</protein>
<dbReference type="GeneID" id="116205592"/>
<organism evidence="7 8">
    <name type="scientific">Punica granatum</name>
    <name type="common">Pomegranate</name>
    <dbReference type="NCBI Taxonomy" id="22663"/>
    <lineage>
        <taxon>Eukaryota</taxon>
        <taxon>Viridiplantae</taxon>
        <taxon>Streptophyta</taxon>
        <taxon>Embryophyta</taxon>
        <taxon>Tracheophyta</taxon>
        <taxon>Spermatophyta</taxon>
        <taxon>Magnoliopsida</taxon>
        <taxon>eudicotyledons</taxon>
        <taxon>Gunneridae</taxon>
        <taxon>Pentapetalae</taxon>
        <taxon>rosids</taxon>
        <taxon>malvids</taxon>
        <taxon>Myrtales</taxon>
        <taxon>Lythraceae</taxon>
        <taxon>Punica</taxon>
    </lineage>
</organism>
<keyword evidence="3" id="KW-0460">Magnesium</keyword>
<feature type="domain" description="Terpene synthase metal-binding" evidence="6">
    <location>
        <begin position="303"/>
        <end position="539"/>
    </location>
</feature>
<dbReference type="SFLD" id="SFLDS00005">
    <property type="entry name" value="Isoprenoid_Synthase_Type_I"/>
    <property type="match status" value="1"/>
</dbReference>
<evidence type="ECO:0000256" key="4">
    <source>
        <dbReference type="ARBA" id="ARBA00023239"/>
    </source>
</evidence>
<dbReference type="SFLD" id="SFLDG01019">
    <property type="entry name" value="Terpene_Cyclase_Like_1_C_Termi"/>
    <property type="match status" value="1"/>
</dbReference>
<dbReference type="InterPro" id="IPR005630">
    <property type="entry name" value="Terpene_synthase_metal-bd"/>
</dbReference>
<dbReference type="InterPro" id="IPR036965">
    <property type="entry name" value="Terpene_synth_N_sf"/>
</dbReference>
<dbReference type="InterPro" id="IPR008930">
    <property type="entry name" value="Terpenoid_cyclase/PrenylTrfase"/>
</dbReference>
<reference evidence="7" key="1">
    <citation type="journal article" date="2020" name="Plant Biotechnol. J.">
        <title>The pomegranate (Punica granatum L.) draft genome dissects genetic divergence between soft- and hard-seeded cultivars.</title>
        <authorList>
            <person name="Luo X."/>
            <person name="Li H."/>
            <person name="Wu Z."/>
            <person name="Yao W."/>
            <person name="Zhao P."/>
            <person name="Cao D."/>
            <person name="Yu H."/>
            <person name="Li K."/>
            <person name="Poudel K."/>
            <person name="Zhao D."/>
            <person name="Zhang F."/>
            <person name="Xia X."/>
            <person name="Chen L."/>
            <person name="Wang Q."/>
            <person name="Jing D."/>
            <person name="Cao S."/>
        </authorList>
    </citation>
    <scope>NUCLEOTIDE SEQUENCE [LARGE SCALE GENOMIC DNA]</scope>
    <source>
        <strain evidence="7">cv. Tunisia</strain>
    </source>
</reference>
<dbReference type="Pfam" id="PF01397">
    <property type="entry name" value="Terpene_synth"/>
    <property type="match status" value="1"/>
</dbReference>
<comment type="cofactor">
    <cofactor evidence="1">
        <name>Mg(2+)</name>
        <dbReference type="ChEBI" id="CHEBI:18420"/>
    </cofactor>
</comment>
<dbReference type="SUPFAM" id="SSF48239">
    <property type="entry name" value="Terpenoid cyclases/Protein prenyltransferases"/>
    <property type="match status" value="1"/>
</dbReference>
<name>A0A6P8DHZ3_PUNGR</name>
<dbReference type="Gene3D" id="1.10.600.10">
    <property type="entry name" value="Farnesyl Diphosphate Synthase"/>
    <property type="match status" value="1"/>
</dbReference>
<evidence type="ECO:0000256" key="1">
    <source>
        <dbReference type="ARBA" id="ARBA00001946"/>
    </source>
</evidence>
<evidence type="ECO:0000259" key="5">
    <source>
        <dbReference type="Pfam" id="PF01397"/>
    </source>
</evidence>
<dbReference type="AlphaFoldDB" id="A0A6P8DHZ3"/>
<dbReference type="OrthoDB" id="1921927at2759"/>
<dbReference type="InterPro" id="IPR050148">
    <property type="entry name" value="Terpene_synthase-like"/>
</dbReference>
<evidence type="ECO:0000256" key="3">
    <source>
        <dbReference type="ARBA" id="ARBA00022842"/>
    </source>
</evidence>
<dbReference type="GO" id="GO:0000287">
    <property type="term" value="F:magnesium ion binding"/>
    <property type="evidence" value="ECO:0007669"/>
    <property type="project" value="InterPro"/>
</dbReference>
<evidence type="ECO:0000256" key="2">
    <source>
        <dbReference type="ARBA" id="ARBA00022723"/>
    </source>
</evidence>
<dbReference type="PANTHER" id="PTHR31225">
    <property type="entry name" value="OS04G0344100 PROTEIN-RELATED"/>
    <property type="match status" value="1"/>
</dbReference>
<dbReference type="GO" id="GO:0016102">
    <property type="term" value="P:diterpenoid biosynthetic process"/>
    <property type="evidence" value="ECO:0007669"/>
    <property type="project" value="InterPro"/>
</dbReference>
<dbReference type="InterPro" id="IPR001906">
    <property type="entry name" value="Terpene_synth_N"/>
</dbReference>
<proteinExistence type="predicted"/>
<evidence type="ECO:0000313" key="8">
    <source>
        <dbReference type="RefSeq" id="XP_031394084.1"/>
    </source>
</evidence>
<dbReference type="PANTHER" id="PTHR31225:SF0">
    <property type="entry name" value="S-(+)-LINALOOL SYNTHASE, CHLOROPLASTIC"/>
    <property type="match status" value="1"/>
</dbReference>
<dbReference type="InterPro" id="IPR008949">
    <property type="entry name" value="Isoprenoid_synthase_dom_sf"/>
</dbReference>
<evidence type="ECO:0000313" key="7">
    <source>
        <dbReference type="Proteomes" id="UP000515151"/>
    </source>
</evidence>
<feature type="domain" description="Terpene synthase N-terminal" evidence="5">
    <location>
        <begin position="75"/>
        <end position="215"/>
    </location>
</feature>
<dbReference type="GO" id="GO:0010333">
    <property type="term" value="F:terpene synthase activity"/>
    <property type="evidence" value="ECO:0007669"/>
    <property type="project" value="InterPro"/>
</dbReference>
<dbReference type="InterPro" id="IPR034741">
    <property type="entry name" value="Terpene_cyclase-like_1_C"/>
</dbReference>
<dbReference type="RefSeq" id="XP_031394084.1">
    <property type="nucleotide sequence ID" value="XM_031538224.1"/>
</dbReference>
<dbReference type="SUPFAM" id="SSF48576">
    <property type="entry name" value="Terpenoid synthases"/>
    <property type="match status" value="1"/>
</dbReference>
<gene>
    <name evidence="8" type="primary">LOC116205592</name>
</gene>
<dbReference type="Pfam" id="PF03936">
    <property type="entry name" value="Terpene_synth_C"/>
    <property type="match status" value="1"/>
</dbReference>